<proteinExistence type="predicted"/>
<name>A0A385PM68_9PAPI</name>
<protein>
    <submittedName>
        <fullName evidence="2">E4 protein</fullName>
    </submittedName>
</protein>
<accession>A0A385PM68</accession>
<sequence>MALKLTFSYLKKMLPDLEVVENGLLMLKMNKFPFLPTAALGGLRLERPGLPPIPTLTANREPQPTLRRPTEEERNRIRRRNLGLPRNHLLSDDDEENKENKVPPNDEEGERKQACSAVALLLERLEAAIDLYHEEVSRDLDDFKKRLGIH</sequence>
<evidence type="ECO:0000256" key="1">
    <source>
        <dbReference type="SAM" id="MobiDB-lite"/>
    </source>
</evidence>
<evidence type="ECO:0000313" key="2">
    <source>
        <dbReference type="EMBL" id="AYA94183.1"/>
    </source>
</evidence>
<organism evidence="2">
    <name type="scientific">Human papillomavirus</name>
    <dbReference type="NCBI Taxonomy" id="10566"/>
    <lineage>
        <taxon>Viruses</taxon>
        <taxon>Monodnaviria</taxon>
        <taxon>Shotokuvirae</taxon>
        <taxon>Cossaviricota</taxon>
        <taxon>Papovaviricetes</taxon>
        <taxon>Zurhausenvirales</taxon>
        <taxon>Papillomaviridae</taxon>
    </lineage>
</organism>
<dbReference type="EMBL" id="MH777288">
    <property type="protein sequence ID" value="AYA94183.1"/>
    <property type="molecule type" value="Genomic_DNA"/>
</dbReference>
<feature type="region of interest" description="Disordered" evidence="1">
    <location>
        <begin position="46"/>
        <end position="112"/>
    </location>
</feature>
<reference evidence="2" key="1">
    <citation type="journal article" date="2018" name="Nat. Med.">
        <title>Expanded skin virome in DOCK8-deficient patients.</title>
        <authorList>
            <consortium name="NISC Comparative Sequencing Program"/>
            <person name="Tirosh O."/>
            <person name="Conlan S."/>
            <person name="Deming C."/>
            <person name="Lee-Lin S.Q."/>
            <person name="Huang X."/>
            <person name="Su H.C."/>
            <person name="Freeman A.F."/>
            <person name="Segre J.A."/>
            <person name="Kong H.H."/>
        </authorList>
    </citation>
    <scope>NUCLEOTIDE SEQUENCE</scope>
    <source>
        <strain evidence="2">HPV-mSK_146</strain>
    </source>
</reference>